<evidence type="ECO:0000256" key="4">
    <source>
        <dbReference type="ARBA" id="ARBA00023136"/>
    </source>
</evidence>
<dbReference type="InterPro" id="IPR000425">
    <property type="entry name" value="MIP"/>
</dbReference>
<keyword evidence="2 5" id="KW-0812">Transmembrane</keyword>
<keyword evidence="4 5" id="KW-0472">Membrane</keyword>
<evidence type="ECO:0000256" key="3">
    <source>
        <dbReference type="ARBA" id="ARBA00022989"/>
    </source>
</evidence>
<dbReference type="GO" id="GO:0015267">
    <property type="term" value="F:channel activity"/>
    <property type="evidence" value="ECO:0007669"/>
    <property type="project" value="InterPro"/>
</dbReference>
<dbReference type="Pfam" id="PF00230">
    <property type="entry name" value="MIP"/>
    <property type="match status" value="1"/>
</dbReference>
<protein>
    <recommendedName>
        <fullName evidence="7">Major intrinsic protein</fullName>
    </recommendedName>
</protein>
<dbReference type="EMBL" id="MN739416">
    <property type="protein sequence ID" value="QHT03662.1"/>
    <property type="molecule type" value="Genomic_DNA"/>
</dbReference>
<keyword evidence="3 5" id="KW-1133">Transmembrane helix</keyword>
<reference evidence="6" key="1">
    <citation type="journal article" date="2020" name="Nature">
        <title>Giant virus diversity and host interactions through global metagenomics.</title>
        <authorList>
            <person name="Schulz F."/>
            <person name="Roux S."/>
            <person name="Paez-Espino D."/>
            <person name="Jungbluth S."/>
            <person name="Walsh D.A."/>
            <person name="Denef V.J."/>
            <person name="McMahon K.D."/>
            <person name="Konstantinidis K.T."/>
            <person name="Eloe-Fadrosh E.A."/>
            <person name="Kyrpides N.C."/>
            <person name="Woyke T."/>
        </authorList>
    </citation>
    <scope>NUCLEOTIDE SEQUENCE</scope>
    <source>
        <strain evidence="6">GVMAG-M-3300021120-1</strain>
    </source>
</reference>
<evidence type="ECO:0000256" key="1">
    <source>
        <dbReference type="ARBA" id="ARBA00004141"/>
    </source>
</evidence>
<dbReference type="SUPFAM" id="SSF81338">
    <property type="entry name" value="Aquaporin-like"/>
    <property type="match status" value="1"/>
</dbReference>
<evidence type="ECO:0000256" key="2">
    <source>
        <dbReference type="ARBA" id="ARBA00022692"/>
    </source>
</evidence>
<dbReference type="GO" id="GO:0016020">
    <property type="term" value="C:membrane"/>
    <property type="evidence" value="ECO:0007669"/>
    <property type="project" value="UniProtKB-SubCell"/>
</dbReference>
<proteinExistence type="predicted"/>
<dbReference type="AlphaFoldDB" id="A0A6C0CHK0"/>
<organism evidence="6">
    <name type="scientific">viral metagenome</name>
    <dbReference type="NCBI Taxonomy" id="1070528"/>
    <lineage>
        <taxon>unclassified sequences</taxon>
        <taxon>metagenomes</taxon>
        <taxon>organismal metagenomes</taxon>
    </lineage>
</organism>
<sequence length="89" mass="9513">MYTAAFCEYLGTMLLVGAMAFTSNPYFVVAALALAIGMVGKVSGGYFNPALVLWAFAAGKLSQQKTIVYLIAEFAAAVTIWILHLLFGI</sequence>
<evidence type="ECO:0000256" key="5">
    <source>
        <dbReference type="SAM" id="Phobius"/>
    </source>
</evidence>
<feature type="transmembrane region" description="Helical" evidence="5">
    <location>
        <begin position="67"/>
        <end position="87"/>
    </location>
</feature>
<accession>A0A6C0CHK0</accession>
<evidence type="ECO:0008006" key="7">
    <source>
        <dbReference type="Google" id="ProtNLM"/>
    </source>
</evidence>
<comment type="subcellular location">
    <subcellularLocation>
        <location evidence="1">Membrane</location>
        <topology evidence="1">Multi-pass membrane protein</topology>
    </subcellularLocation>
</comment>
<dbReference type="InterPro" id="IPR023271">
    <property type="entry name" value="Aquaporin-like"/>
</dbReference>
<dbReference type="Gene3D" id="1.20.1080.10">
    <property type="entry name" value="Glycerol uptake facilitator protein"/>
    <property type="match status" value="1"/>
</dbReference>
<evidence type="ECO:0000313" key="6">
    <source>
        <dbReference type="EMBL" id="QHT03662.1"/>
    </source>
</evidence>
<name>A0A6C0CHK0_9ZZZZ</name>